<evidence type="ECO:0000313" key="3">
    <source>
        <dbReference type="EMBL" id="UUI76309.1"/>
    </source>
</evidence>
<proteinExistence type="inferred from homology"/>
<evidence type="ECO:0000313" key="4">
    <source>
        <dbReference type="Proteomes" id="UP001316189"/>
    </source>
</evidence>
<dbReference type="EMBL" id="CP101988">
    <property type="protein sequence ID" value="UUI76309.1"/>
    <property type="molecule type" value="Genomic_DNA"/>
</dbReference>
<evidence type="ECO:0000256" key="2">
    <source>
        <dbReference type="ARBA" id="ARBA00023235"/>
    </source>
</evidence>
<organism evidence="3 4">
    <name type="scientific">Cellulomonas chengniuliangii</name>
    <dbReference type="NCBI Taxonomy" id="2968084"/>
    <lineage>
        <taxon>Bacteria</taxon>
        <taxon>Bacillati</taxon>
        <taxon>Actinomycetota</taxon>
        <taxon>Actinomycetes</taxon>
        <taxon>Micrococcales</taxon>
        <taxon>Cellulomonadaceae</taxon>
        <taxon>Cellulomonas</taxon>
    </lineage>
</organism>
<dbReference type="InterPro" id="IPR004380">
    <property type="entry name" value="Asp_race"/>
</dbReference>
<sequence length="243" mass="25567">MRRIGLLGGTSWQSSAHYYAQLNEGAQARLGGLHSADLVLRSVEFAEIEALQRAGDWAALGERYEREAEQLRAAGAELVGILANTMHLLHDHVARGSGLPVVHVVDVVADAVEALGVERVGVLGTRFTMASDLYPARLAARGVETLMPTGADAAEVDRVIYEELALGQVLDSSRAAYVAIIGRLVEQGAQAIVLGCTELSMLISPDDPAHSPVPVLDSTALHVHALLDAALAPQASSLEEGAA</sequence>
<dbReference type="PANTHER" id="PTHR21198">
    <property type="entry name" value="GLUTAMATE RACEMASE"/>
    <property type="match status" value="1"/>
</dbReference>
<dbReference type="Pfam" id="PF01177">
    <property type="entry name" value="Asp_Glu_race"/>
    <property type="match status" value="1"/>
</dbReference>
<accession>A0ABY5L0V2</accession>
<reference evidence="3 4" key="1">
    <citation type="submission" date="2022-07" db="EMBL/GenBank/DDBJ databases">
        <title>Novel species in genus cellulomonas.</title>
        <authorList>
            <person name="Ye L."/>
        </authorList>
    </citation>
    <scope>NUCLEOTIDE SEQUENCE [LARGE SCALE GENOMIC DNA]</scope>
    <source>
        <strain evidence="4">zg-Y338</strain>
    </source>
</reference>
<dbReference type="Proteomes" id="UP001316189">
    <property type="component" value="Chromosome"/>
</dbReference>
<dbReference type="InterPro" id="IPR015942">
    <property type="entry name" value="Asp/Glu/hydantoin_racemase"/>
</dbReference>
<dbReference type="SUPFAM" id="SSF53681">
    <property type="entry name" value="Aspartate/glutamate racemase"/>
    <property type="match status" value="2"/>
</dbReference>
<dbReference type="GO" id="GO:0016853">
    <property type="term" value="F:isomerase activity"/>
    <property type="evidence" value="ECO:0007669"/>
    <property type="project" value="UniProtKB-KW"/>
</dbReference>
<comment type="similarity">
    <text evidence="1">Belongs to the aspartate/glutamate racemases family.</text>
</comment>
<name>A0ABY5L0V2_9CELL</name>
<keyword evidence="4" id="KW-1185">Reference proteome</keyword>
<dbReference type="Gene3D" id="3.40.50.1860">
    <property type="match status" value="2"/>
</dbReference>
<dbReference type="RefSeq" id="WP_227570552.1">
    <property type="nucleotide sequence ID" value="NZ_CP101988.1"/>
</dbReference>
<evidence type="ECO:0000256" key="1">
    <source>
        <dbReference type="ARBA" id="ARBA00007847"/>
    </source>
</evidence>
<dbReference type="PANTHER" id="PTHR21198:SF7">
    <property type="entry name" value="ASPARTATE-GLUTAMATE RACEMASE FAMILY"/>
    <property type="match status" value="1"/>
</dbReference>
<gene>
    <name evidence="3" type="ORF">NP064_05275</name>
</gene>
<dbReference type="EC" id="5.1.1.-" evidence="3"/>
<keyword evidence="2 3" id="KW-0413">Isomerase</keyword>
<dbReference type="NCBIfam" id="TIGR00035">
    <property type="entry name" value="asp_race"/>
    <property type="match status" value="1"/>
</dbReference>
<protein>
    <submittedName>
        <fullName evidence="3">Amino acid racemase</fullName>
        <ecNumber evidence="3">5.1.1.-</ecNumber>
    </submittedName>
</protein>
<dbReference type="InterPro" id="IPR001920">
    <property type="entry name" value="Asp/Glu_race"/>
</dbReference>